<gene>
    <name evidence="2" type="ORF">FHU37_003641</name>
</gene>
<organism evidence="2 3">
    <name type="scientific">Allostreptomyces psammosilenae</name>
    <dbReference type="NCBI Taxonomy" id="1892865"/>
    <lineage>
        <taxon>Bacteria</taxon>
        <taxon>Bacillati</taxon>
        <taxon>Actinomycetota</taxon>
        <taxon>Actinomycetes</taxon>
        <taxon>Kitasatosporales</taxon>
        <taxon>Streptomycetaceae</taxon>
        <taxon>Allostreptomyces</taxon>
    </lineage>
</organism>
<feature type="region of interest" description="Disordered" evidence="1">
    <location>
        <begin position="44"/>
        <end position="72"/>
    </location>
</feature>
<evidence type="ECO:0000313" key="2">
    <source>
        <dbReference type="EMBL" id="NYI06698.1"/>
    </source>
</evidence>
<name>A0A853A839_9ACTN</name>
<proteinExistence type="predicted"/>
<dbReference type="RefSeq" id="WP_179815241.1">
    <property type="nucleotide sequence ID" value="NZ_JACBZD010000001.1"/>
</dbReference>
<feature type="compositionally biased region" description="Basic and acidic residues" evidence="1">
    <location>
        <begin position="44"/>
        <end position="65"/>
    </location>
</feature>
<keyword evidence="3" id="KW-1185">Reference proteome</keyword>
<dbReference type="Proteomes" id="UP000567795">
    <property type="component" value="Unassembled WGS sequence"/>
</dbReference>
<evidence type="ECO:0000256" key="1">
    <source>
        <dbReference type="SAM" id="MobiDB-lite"/>
    </source>
</evidence>
<evidence type="ECO:0000313" key="3">
    <source>
        <dbReference type="Proteomes" id="UP000567795"/>
    </source>
</evidence>
<protein>
    <submittedName>
        <fullName evidence="2">Arc/MetJ family transcription regulator</fullName>
    </submittedName>
</protein>
<dbReference type="EMBL" id="JACBZD010000001">
    <property type="protein sequence ID" value="NYI06698.1"/>
    <property type="molecule type" value="Genomic_DNA"/>
</dbReference>
<sequence length="72" mass="7647">MSQLWIDVDDAALTAAGDLLGTETPQDTINTALRLTCADRRRRLAEEAAAGHRTAGDPHGTREPRGPAAPRA</sequence>
<reference evidence="2 3" key="1">
    <citation type="submission" date="2020-07" db="EMBL/GenBank/DDBJ databases">
        <title>Sequencing the genomes of 1000 actinobacteria strains.</title>
        <authorList>
            <person name="Klenk H.-P."/>
        </authorList>
    </citation>
    <scope>NUCLEOTIDE SEQUENCE [LARGE SCALE GENOMIC DNA]</scope>
    <source>
        <strain evidence="2 3">DSM 42178</strain>
    </source>
</reference>
<accession>A0A853A839</accession>
<dbReference type="AlphaFoldDB" id="A0A853A839"/>
<comment type="caution">
    <text evidence="2">The sequence shown here is derived from an EMBL/GenBank/DDBJ whole genome shotgun (WGS) entry which is preliminary data.</text>
</comment>